<evidence type="ECO:0000259" key="1">
    <source>
        <dbReference type="Pfam" id="PF09350"/>
    </source>
</evidence>
<dbReference type="InterPro" id="IPR018961">
    <property type="entry name" value="DnaJ_homolog_subfam-C_membr-28"/>
</dbReference>
<keyword evidence="3" id="KW-1185">Reference proteome</keyword>
<dbReference type="EMBL" id="BAABEP010000050">
    <property type="protein sequence ID" value="GAA3749976.1"/>
    <property type="molecule type" value="Genomic_DNA"/>
</dbReference>
<comment type="caution">
    <text evidence="2">The sequence shown here is derived from an EMBL/GenBank/DDBJ whole genome shotgun (WGS) entry which is preliminary data.</text>
</comment>
<proteinExistence type="predicted"/>
<sequence>MTERKPPGVDFETWVDRQIREAQDRGVFDGLTGAGKPLSGLDKPYDELWWVKGKMRRENLSYLPPTLALRKEAEEALVAAQRAPSEGRVRRIVAEINEKIGAVLAKPPPGPPLGIRPFDVEEIVADWRVRGRAG</sequence>
<organism evidence="2 3">
    <name type="scientific">Streptomyces tremellae</name>
    <dbReference type="NCBI Taxonomy" id="1124239"/>
    <lineage>
        <taxon>Bacteria</taxon>
        <taxon>Bacillati</taxon>
        <taxon>Actinomycetota</taxon>
        <taxon>Actinomycetes</taxon>
        <taxon>Kitasatosporales</taxon>
        <taxon>Streptomycetaceae</taxon>
        <taxon>Streptomyces</taxon>
    </lineage>
</organism>
<reference evidence="3" key="1">
    <citation type="journal article" date="2019" name="Int. J. Syst. Evol. Microbiol.">
        <title>The Global Catalogue of Microorganisms (GCM) 10K type strain sequencing project: providing services to taxonomists for standard genome sequencing and annotation.</title>
        <authorList>
            <consortium name="The Broad Institute Genomics Platform"/>
            <consortium name="The Broad Institute Genome Sequencing Center for Infectious Disease"/>
            <person name="Wu L."/>
            <person name="Ma J."/>
        </authorList>
    </citation>
    <scope>NUCLEOTIDE SEQUENCE [LARGE SCALE GENOMIC DNA]</scope>
    <source>
        <strain evidence="3">JCM 30846</strain>
    </source>
</reference>
<name>A0ABP7FX57_9ACTN</name>
<accession>A0ABP7FX57</accession>
<dbReference type="RefSeq" id="WP_345652406.1">
    <property type="nucleotide sequence ID" value="NZ_BAABEP010000050.1"/>
</dbReference>
<dbReference type="Proteomes" id="UP001499884">
    <property type="component" value="Unassembled WGS sequence"/>
</dbReference>
<protein>
    <submittedName>
        <fullName evidence="2">DUF1992 domain-containing protein</fullName>
    </submittedName>
</protein>
<gene>
    <name evidence="2" type="ORF">GCM10023082_52470</name>
</gene>
<dbReference type="Pfam" id="PF09350">
    <property type="entry name" value="DJC28_CD"/>
    <property type="match status" value="1"/>
</dbReference>
<evidence type="ECO:0000313" key="3">
    <source>
        <dbReference type="Proteomes" id="UP001499884"/>
    </source>
</evidence>
<evidence type="ECO:0000313" key="2">
    <source>
        <dbReference type="EMBL" id="GAA3749976.1"/>
    </source>
</evidence>
<feature type="domain" description="DnaJ homologue subfamily C member 28 conserved" evidence="1">
    <location>
        <begin position="14"/>
        <end position="77"/>
    </location>
</feature>